<sequence length="41" mass="4316">MSVNSTLVAGVAQSSTADGAAIVQWSGLNLDDQLWKIVRVN</sequence>
<accession>A0ABU2Z5C9</accession>
<reference evidence="2" key="1">
    <citation type="submission" date="2024-05" db="EMBL/GenBank/DDBJ databases">
        <title>30 novel species of actinomycetes from the DSMZ collection.</title>
        <authorList>
            <person name="Nouioui I."/>
        </authorList>
    </citation>
    <scope>NUCLEOTIDE SEQUENCE</scope>
    <source>
        <strain evidence="2">DSM 3412</strain>
    </source>
</reference>
<proteinExistence type="predicted"/>
<gene>
    <name evidence="2" type="ORF">RM704_30795</name>
</gene>
<dbReference type="Gene3D" id="2.80.10.50">
    <property type="match status" value="1"/>
</dbReference>
<dbReference type="EMBL" id="JAVRFJ010000032">
    <property type="protein sequence ID" value="MDT0571795.1"/>
    <property type="molecule type" value="Genomic_DNA"/>
</dbReference>
<keyword evidence="3" id="KW-1185">Reference proteome</keyword>
<dbReference type="InterPro" id="IPR035992">
    <property type="entry name" value="Ricin_B-like_lectins"/>
</dbReference>
<protein>
    <submittedName>
        <fullName evidence="2">RICIN domain-containing protein</fullName>
    </submittedName>
</protein>
<evidence type="ECO:0000259" key="1">
    <source>
        <dbReference type="Pfam" id="PF14200"/>
    </source>
</evidence>
<dbReference type="RefSeq" id="WP_311591411.1">
    <property type="nucleotide sequence ID" value="NZ_JAVRFJ010000032.1"/>
</dbReference>
<organism evidence="2 3">
    <name type="scientific">Streptomyces gottesmaniae</name>
    <dbReference type="NCBI Taxonomy" id="3075518"/>
    <lineage>
        <taxon>Bacteria</taxon>
        <taxon>Bacillati</taxon>
        <taxon>Actinomycetota</taxon>
        <taxon>Actinomycetes</taxon>
        <taxon>Kitasatosporales</taxon>
        <taxon>Streptomycetaceae</taxon>
        <taxon>Streptomyces</taxon>
    </lineage>
</organism>
<dbReference type="InterPro" id="IPR000772">
    <property type="entry name" value="Ricin_B_lectin"/>
</dbReference>
<feature type="domain" description="Ricin B lectin" evidence="1">
    <location>
        <begin position="2"/>
        <end position="39"/>
    </location>
</feature>
<dbReference type="SUPFAM" id="SSF50370">
    <property type="entry name" value="Ricin B-like lectins"/>
    <property type="match status" value="1"/>
</dbReference>
<name>A0ABU2Z5C9_9ACTN</name>
<evidence type="ECO:0000313" key="3">
    <source>
        <dbReference type="Proteomes" id="UP001180737"/>
    </source>
</evidence>
<dbReference type="Proteomes" id="UP001180737">
    <property type="component" value="Unassembled WGS sequence"/>
</dbReference>
<dbReference type="Pfam" id="PF14200">
    <property type="entry name" value="RicinB_lectin_2"/>
    <property type="match status" value="1"/>
</dbReference>
<comment type="caution">
    <text evidence="2">The sequence shown here is derived from an EMBL/GenBank/DDBJ whole genome shotgun (WGS) entry which is preliminary data.</text>
</comment>
<evidence type="ECO:0000313" key="2">
    <source>
        <dbReference type="EMBL" id="MDT0571795.1"/>
    </source>
</evidence>